<organism evidence="2 3">
    <name type="scientific">Portunus trituberculatus</name>
    <name type="common">Swimming crab</name>
    <name type="synonym">Neptunus trituberculatus</name>
    <dbReference type="NCBI Taxonomy" id="210409"/>
    <lineage>
        <taxon>Eukaryota</taxon>
        <taxon>Metazoa</taxon>
        <taxon>Ecdysozoa</taxon>
        <taxon>Arthropoda</taxon>
        <taxon>Crustacea</taxon>
        <taxon>Multicrustacea</taxon>
        <taxon>Malacostraca</taxon>
        <taxon>Eumalacostraca</taxon>
        <taxon>Eucarida</taxon>
        <taxon>Decapoda</taxon>
        <taxon>Pleocyemata</taxon>
        <taxon>Brachyura</taxon>
        <taxon>Eubrachyura</taxon>
        <taxon>Portunoidea</taxon>
        <taxon>Portunidae</taxon>
        <taxon>Portuninae</taxon>
        <taxon>Portunus</taxon>
    </lineage>
</organism>
<evidence type="ECO:0000256" key="1">
    <source>
        <dbReference type="SAM" id="MobiDB-lite"/>
    </source>
</evidence>
<accession>A0A5B7DVB2</accession>
<dbReference type="AlphaFoldDB" id="A0A5B7DVB2"/>
<comment type="caution">
    <text evidence="2">The sequence shown here is derived from an EMBL/GenBank/DDBJ whole genome shotgun (WGS) entry which is preliminary data.</text>
</comment>
<dbReference type="Proteomes" id="UP000324222">
    <property type="component" value="Unassembled WGS sequence"/>
</dbReference>
<protein>
    <submittedName>
        <fullName evidence="2">Uncharacterized protein</fullName>
    </submittedName>
</protein>
<sequence>MEVKRREVREYEPKHEPAQSPKCGGDVLVAILDPLVVSSPCTRVLQGISDAPASPRISINIYRVTLYQPLTPSIPERVYITNCDFIQLQKLMWELN</sequence>
<evidence type="ECO:0000313" key="3">
    <source>
        <dbReference type="Proteomes" id="UP000324222"/>
    </source>
</evidence>
<feature type="region of interest" description="Disordered" evidence="1">
    <location>
        <begin position="1"/>
        <end position="21"/>
    </location>
</feature>
<dbReference type="EMBL" id="VSRR010001460">
    <property type="protein sequence ID" value="MPC25430.1"/>
    <property type="molecule type" value="Genomic_DNA"/>
</dbReference>
<proteinExistence type="predicted"/>
<reference evidence="2 3" key="1">
    <citation type="submission" date="2019-05" db="EMBL/GenBank/DDBJ databases">
        <title>Another draft genome of Portunus trituberculatus and its Hox gene families provides insights of decapod evolution.</title>
        <authorList>
            <person name="Jeong J.-H."/>
            <person name="Song I."/>
            <person name="Kim S."/>
            <person name="Choi T."/>
            <person name="Kim D."/>
            <person name="Ryu S."/>
            <person name="Kim W."/>
        </authorList>
    </citation>
    <scope>NUCLEOTIDE SEQUENCE [LARGE SCALE GENOMIC DNA]</scope>
    <source>
        <tissue evidence="2">Muscle</tissue>
    </source>
</reference>
<name>A0A5B7DVB2_PORTR</name>
<keyword evidence="3" id="KW-1185">Reference proteome</keyword>
<evidence type="ECO:0000313" key="2">
    <source>
        <dbReference type="EMBL" id="MPC25430.1"/>
    </source>
</evidence>
<feature type="compositionally biased region" description="Basic and acidic residues" evidence="1">
    <location>
        <begin position="1"/>
        <end position="17"/>
    </location>
</feature>
<gene>
    <name evidence="2" type="ORF">E2C01_018541</name>
</gene>